<protein>
    <recommendedName>
        <fullName evidence="4">Nutrient deprivation-induced protein</fullName>
    </recommendedName>
</protein>
<evidence type="ECO:0008006" key="4">
    <source>
        <dbReference type="Google" id="ProtNLM"/>
    </source>
</evidence>
<dbReference type="RefSeq" id="WP_123418491.1">
    <property type="nucleotide sequence ID" value="NZ_CP099608.1"/>
</dbReference>
<sequence>MNTSDSRAGYESGDPNGKPEQGFDHLKDNVSEALGGAREQADAQFGQYRDTAAEQIEALAQGAKSFVSELQDKDTLGMSDYINDMAESMTGLAGNLRGKSAEQLLHDAADLARNNPGLFIAGSIAIGFGLSRFLKAGTAAAATVSAEHDPAAGTTSTPPPGDYGAQRPYESSVPSSSPTNPGLATGITPTSPNEHDHPSDFAAASVPHAPDAKGEL</sequence>
<dbReference type="AlphaFoldDB" id="A0A423NR74"/>
<dbReference type="EMBL" id="MOCA01000004">
    <property type="protein sequence ID" value="ROO00754.1"/>
    <property type="molecule type" value="Genomic_DNA"/>
</dbReference>
<gene>
    <name evidence="2" type="ORF">BK674_09315</name>
</gene>
<name>A0A423NR74_9PSED</name>
<organism evidence="2 3">
    <name type="scientific">Pseudomonas moraviensis</name>
    <dbReference type="NCBI Taxonomy" id="321662"/>
    <lineage>
        <taxon>Bacteria</taxon>
        <taxon>Pseudomonadati</taxon>
        <taxon>Pseudomonadota</taxon>
        <taxon>Gammaproteobacteria</taxon>
        <taxon>Pseudomonadales</taxon>
        <taxon>Pseudomonadaceae</taxon>
        <taxon>Pseudomonas</taxon>
    </lineage>
</organism>
<evidence type="ECO:0000256" key="1">
    <source>
        <dbReference type="SAM" id="MobiDB-lite"/>
    </source>
</evidence>
<feature type="compositionally biased region" description="Low complexity" evidence="1">
    <location>
        <begin position="145"/>
        <end position="156"/>
    </location>
</feature>
<accession>A0A423NR74</accession>
<proteinExistence type="predicted"/>
<feature type="compositionally biased region" description="Polar residues" evidence="1">
    <location>
        <begin position="172"/>
        <end position="192"/>
    </location>
</feature>
<comment type="caution">
    <text evidence="2">The sequence shown here is derived from an EMBL/GenBank/DDBJ whole genome shotgun (WGS) entry which is preliminary data.</text>
</comment>
<reference evidence="2 3" key="1">
    <citation type="submission" date="2016-10" db="EMBL/GenBank/DDBJ databases">
        <title>Comparative genome analysis of multiple Pseudomonas spp. focuses on biocontrol and plant growth promoting traits.</title>
        <authorList>
            <person name="Tao X.-Y."/>
            <person name="Taylor C.G."/>
        </authorList>
    </citation>
    <scope>NUCLEOTIDE SEQUENCE [LARGE SCALE GENOMIC DNA]</scope>
    <source>
        <strain evidence="2 3">36B3</strain>
    </source>
</reference>
<evidence type="ECO:0000313" key="2">
    <source>
        <dbReference type="EMBL" id="ROO00754.1"/>
    </source>
</evidence>
<evidence type="ECO:0000313" key="3">
    <source>
        <dbReference type="Proteomes" id="UP000284207"/>
    </source>
</evidence>
<feature type="region of interest" description="Disordered" evidence="1">
    <location>
        <begin position="1"/>
        <end position="38"/>
    </location>
</feature>
<feature type="compositionally biased region" description="Basic and acidic residues" evidence="1">
    <location>
        <begin position="21"/>
        <end position="30"/>
    </location>
</feature>
<feature type="region of interest" description="Disordered" evidence="1">
    <location>
        <begin position="145"/>
        <end position="216"/>
    </location>
</feature>
<dbReference type="Proteomes" id="UP000284207">
    <property type="component" value="Unassembled WGS sequence"/>
</dbReference>